<comment type="caution">
    <text evidence="2">The sequence shown here is derived from an EMBL/GenBank/DDBJ whole genome shotgun (WGS) entry which is preliminary data.</text>
</comment>
<accession>A0A1Y1JU08</accession>
<gene>
    <name evidence="2" type="ORF">PGO_003905</name>
</gene>
<sequence>MSDILNSATYYKYHDYEFYSKLLKSINIDTVESNDIEIFIKSQEKIENLQSNILYNCKLVKGYFEKINEISSSNGKKGCKYINYMIKRQDGGMYTANNKNMFMYLQDFVNNYISDPNKYRYTCKIEDIERNEFKKIDDLYTIYYLYSSIAESADSKTQDSKICDDYKRLINAYNDLLKSIILNADKYLHNELNYMRCLIENNGWKLSSQCKTLLPVLLENIISPDYYEKCNKLKRSEYKENPFIIYEGAYSGKIFSYNSNKYLIITTVLVTLTVVAFFWYFYKFREFWNKLHLRVQRKIRKTMNENDQQCQYIIY</sequence>
<evidence type="ECO:0000256" key="1">
    <source>
        <dbReference type="SAM" id="Phobius"/>
    </source>
</evidence>
<dbReference type="RefSeq" id="XP_028547186.1">
    <property type="nucleotide sequence ID" value="XM_028691385.1"/>
</dbReference>
<reference evidence="3" key="1">
    <citation type="submission" date="2017-04" db="EMBL/GenBank/DDBJ databases">
        <title>Plasmodium gonderi genome.</title>
        <authorList>
            <person name="Arisue N."/>
            <person name="Honma H."/>
            <person name="Kawai S."/>
            <person name="Tougan T."/>
            <person name="Tanabe K."/>
            <person name="Horii T."/>
        </authorList>
    </citation>
    <scope>NUCLEOTIDE SEQUENCE [LARGE SCALE GENOMIC DNA]</scope>
    <source>
        <strain evidence="3">ATCC 30045</strain>
    </source>
</reference>
<dbReference type="GeneID" id="39745405"/>
<feature type="transmembrane region" description="Helical" evidence="1">
    <location>
        <begin position="262"/>
        <end position="282"/>
    </location>
</feature>
<name>A0A1Y1JU08_PLAGO</name>
<dbReference type="AlphaFoldDB" id="A0A1Y1JU08"/>
<evidence type="ECO:0000313" key="2">
    <source>
        <dbReference type="EMBL" id="GAW84597.1"/>
    </source>
</evidence>
<evidence type="ECO:0000313" key="3">
    <source>
        <dbReference type="Proteomes" id="UP000195521"/>
    </source>
</evidence>
<keyword evidence="3" id="KW-1185">Reference proteome</keyword>
<protein>
    <submittedName>
        <fullName evidence="2">Variable surface protein</fullName>
    </submittedName>
</protein>
<dbReference type="Proteomes" id="UP000195521">
    <property type="component" value="Unassembled WGS sequence"/>
</dbReference>
<dbReference type="OrthoDB" id="10679687at2759"/>
<keyword evidence="1" id="KW-0812">Transmembrane</keyword>
<keyword evidence="1" id="KW-0472">Membrane</keyword>
<proteinExistence type="predicted"/>
<organism evidence="2 3">
    <name type="scientific">Plasmodium gonderi</name>
    <dbReference type="NCBI Taxonomy" id="77519"/>
    <lineage>
        <taxon>Eukaryota</taxon>
        <taxon>Sar</taxon>
        <taxon>Alveolata</taxon>
        <taxon>Apicomplexa</taxon>
        <taxon>Aconoidasida</taxon>
        <taxon>Haemosporida</taxon>
        <taxon>Plasmodiidae</taxon>
        <taxon>Plasmodium</taxon>
        <taxon>Plasmodium (Plasmodium)</taxon>
    </lineage>
</organism>
<keyword evidence="1" id="KW-1133">Transmembrane helix</keyword>
<dbReference type="EMBL" id="BDQF01000491">
    <property type="protein sequence ID" value="GAW84597.1"/>
    <property type="molecule type" value="Genomic_DNA"/>
</dbReference>